<dbReference type="HAMAP" id="MF_01510">
    <property type="entry name" value="GMP_synthase_A"/>
    <property type="match status" value="1"/>
</dbReference>
<evidence type="ECO:0000259" key="9">
    <source>
        <dbReference type="Pfam" id="PF00117"/>
    </source>
</evidence>
<protein>
    <recommendedName>
        <fullName evidence="8">GMP synthase [glutamine-hydrolyzing] subunit A</fullName>
        <ecNumber evidence="8">6.3.5.2</ecNumber>
    </recommendedName>
    <alternativeName>
        <fullName evidence="8">Glutamine amidotransferase</fullName>
    </alternativeName>
</protein>
<evidence type="ECO:0000313" key="11">
    <source>
        <dbReference type="Proteomes" id="UP000824969"/>
    </source>
</evidence>
<evidence type="ECO:0000256" key="8">
    <source>
        <dbReference type="HAMAP-Rule" id="MF_01510"/>
    </source>
</evidence>
<keyword evidence="6 8" id="KW-0067">ATP-binding</keyword>
<reference evidence="10 11" key="1">
    <citation type="submission" date="2019-06" db="EMBL/GenBank/DDBJ databases">
        <title>Complete genome sequence of Methanoculleus chikugoensis strain MG62.</title>
        <authorList>
            <person name="Asakawa S."/>
            <person name="Dianou D."/>
        </authorList>
    </citation>
    <scope>NUCLEOTIDE SEQUENCE [LARGE SCALE GENOMIC DNA]</scope>
    <source>
        <strain evidence="10 11">MG62</strain>
    </source>
</reference>
<feature type="active site" evidence="8">
    <location>
        <position position="162"/>
    </location>
</feature>
<keyword evidence="7 8" id="KW-0315">Glutamine amidotransferase</keyword>
<dbReference type="PROSITE" id="PS51273">
    <property type="entry name" value="GATASE_TYPE_1"/>
    <property type="match status" value="1"/>
</dbReference>
<organism evidence="10 11">
    <name type="scientific">Methanoculleus chikugoensis</name>
    <dbReference type="NCBI Taxonomy" id="118126"/>
    <lineage>
        <taxon>Archaea</taxon>
        <taxon>Methanobacteriati</taxon>
        <taxon>Methanobacteriota</taxon>
        <taxon>Stenosarchaea group</taxon>
        <taxon>Methanomicrobia</taxon>
        <taxon>Methanomicrobiales</taxon>
        <taxon>Methanomicrobiaceae</taxon>
        <taxon>Methanoculleus</taxon>
    </lineage>
</organism>
<dbReference type="EC" id="6.3.5.2" evidence="8"/>
<keyword evidence="3 8" id="KW-0547">Nucleotide-binding</keyword>
<accession>A0ABM7H434</accession>
<evidence type="ECO:0000313" key="10">
    <source>
        <dbReference type="EMBL" id="BBL67678.1"/>
    </source>
</evidence>
<evidence type="ECO:0000256" key="2">
    <source>
        <dbReference type="ARBA" id="ARBA00022598"/>
    </source>
</evidence>
<dbReference type="Pfam" id="PF00117">
    <property type="entry name" value="GATase"/>
    <property type="match status" value="1"/>
</dbReference>
<dbReference type="InterPro" id="IPR004739">
    <property type="entry name" value="GMP_synth_GATase"/>
</dbReference>
<keyword evidence="5 8" id="KW-0658">Purine biosynthesis</keyword>
<dbReference type="InterPro" id="IPR017926">
    <property type="entry name" value="GATASE"/>
</dbReference>
<keyword evidence="11" id="KW-1185">Reference proteome</keyword>
<evidence type="ECO:0000256" key="5">
    <source>
        <dbReference type="ARBA" id="ARBA00022755"/>
    </source>
</evidence>
<dbReference type="PANTHER" id="PTHR11922">
    <property type="entry name" value="GMP SYNTHASE-RELATED"/>
    <property type="match status" value="1"/>
</dbReference>
<evidence type="ECO:0000256" key="4">
    <source>
        <dbReference type="ARBA" id="ARBA00022749"/>
    </source>
</evidence>
<comment type="catalytic activity">
    <reaction evidence="8">
        <text>XMP + L-glutamine + ATP + H2O = GMP + L-glutamate + AMP + diphosphate + 2 H(+)</text>
        <dbReference type="Rhea" id="RHEA:11680"/>
        <dbReference type="ChEBI" id="CHEBI:15377"/>
        <dbReference type="ChEBI" id="CHEBI:15378"/>
        <dbReference type="ChEBI" id="CHEBI:29985"/>
        <dbReference type="ChEBI" id="CHEBI:30616"/>
        <dbReference type="ChEBI" id="CHEBI:33019"/>
        <dbReference type="ChEBI" id="CHEBI:57464"/>
        <dbReference type="ChEBI" id="CHEBI:58115"/>
        <dbReference type="ChEBI" id="CHEBI:58359"/>
        <dbReference type="ChEBI" id="CHEBI:456215"/>
        <dbReference type="EC" id="6.3.5.2"/>
    </reaction>
</comment>
<feature type="active site" evidence="8">
    <location>
        <position position="164"/>
    </location>
</feature>
<dbReference type="EMBL" id="AP019781">
    <property type="protein sequence ID" value="BBL67678.1"/>
    <property type="molecule type" value="Genomic_DNA"/>
</dbReference>
<comment type="pathway">
    <text evidence="8">Purine metabolism; GMP biosynthesis; GMP from XMP (L-Gln route): step 1/1.</text>
</comment>
<evidence type="ECO:0000256" key="3">
    <source>
        <dbReference type="ARBA" id="ARBA00022741"/>
    </source>
</evidence>
<keyword evidence="4 8" id="KW-0332">GMP biosynthesis</keyword>
<evidence type="ECO:0000256" key="7">
    <source>
        <dbReference type="ARBA" id="ARBA00022962"/>
    </source>
</evidence>
<proteinExistence type="inferred from homology"/>
<dbReference type="RefSeq" id="WP_221058046.1">
    <property type="nucleotide sequence ID" value="NZ_AP019781.1"/>
</dbReference>
<dbReference type="GeneID" id="66130373"/>
<sequence length="184" mass="19738">MLPLYVVNNYGQFNHLILRTLRDMEIEATMISNETPPAEVARGCRGVILGGGPTLARAGVASAYIDLGLPVLGICLGLHIMATARGGAIRRGASGGFGAVEVEILEQSSLLQGYPDRIRVWASHADEVSVVPEGFVRLAGSSICDVEAIASPGEHLYGIQWHPEVSHTVNGRLLFENFDRICSE</sequence>
<dbReference type="InterPro" id="IPR023686">
    <property type="entry name" value="GMP_synthase_A"/>
</dbReference>
<dbReference type="NCBIfam" id="TIGR00888">
    <property type="entry name" value="guaA_Nterm"/>
    <property type="match status" value="1"/>
</dbReference>
<comment type="subunit">
    <text evidence="8">Heterodimer composed of a glutamine amidotransferase subunit (A) and a GMP-binding subunit (B).</text>
</comment>
<dbReference type="NCBIfam" id="NF001975">
    <property type="entry name" value="PRK00758.1"/>
    <property type="match status" value="1"/>
</dbReference>
<gene>
    <name evidence="8" type="primary">guaAA</name>
    <name evidence="10" type="ORF">MchiMG62_08590</name>
</gene>
<dbReference type="PANTHER" id="PTHR11922:SF2">
    <property type="entry name" value="GMP SYNTHASE [GLUTAMINE-HYDROLYZING]"/>
    <property type="match status" value="1"/>
</dbReference>
<comment type="function">
    <text evidence="1 8">Catalyzes the synthesis of GMP from XMP.</text>
</comment>
<dbReference type="Proteomes" id="UP000824969">
    <property type="component" value="Chromosome"/>
</dbReference>
<keyword evidence="2 8" id="KW-0436">Ligase</keyword>
<evidence type="ECO:0000256" key="1">
    <source>
        <dbReference type="ARBA" id="ARBA00002332"/>
    </source>
</evidence>
<name>A0ABM7H434_9EURY</name>
<evidence type="ECO:0000256" key="6">
    <source>
        <dbReference type="ARBA" id="ARBA00022840"/>
    </source>
</evidence>
<feature type="active site" description="Nucleophile" evidence="8">
    <location>
        <position position="75"/>
    </location>
</feature>
<feature type="domain" description="Glutamine amidotransferase" evidence="9">
    <location>
        <begin position="6"/>
        <end position="178"/>
    </location>
</feature>